<evidence type="ECO:0000256" key="4">
    <source>
        <dbReference type="SAM" id="Coils"/>
    </source>
</evidence>
<comment type="caution">
    <text evidence="6">The sequence shown here is derived from an EMBL/GenBank/DDBJ whole genome shotgun (WGS) entry which is preliminary data.</text>
</comment>
<reference evidence="6" key="1">
    <citation type="submission" date="2020-10" db="EMBL/GenBank/DDBJ databases">
        <title>Sequencing the genomes of 1000 actinobacteria strains.</title>
        <authorList>
            <person name="Klenk H.-P."/>
        </authorList>
    </citation>
    <scope>NUCLEOTIDE SEQUENCE</scope>
    <source>
        <strain evidence="6">DSM 45354</strain>
    </source>
</reference>
<accession>A0A927MX29</accession>
<dbReference type="PRINTS" id="PR00035">
    <property type="entry name" value="HTHGNTR"/>
</dbReference>
<dbReference type="SMART" id="SM00345">
    <property type="entry name" value="HTH_GNTR"/>
    <property type="match status" value="1"/>
</dbReference>
<dbReference type="Gene3D" id="1.10.10.10">
    <property type="entry name" value="Winged helix-like DNA-binding domain superfamily/Winged helix DNA-binding domain"/>
    <property type="match status" value="1"/>
</dbReference>
<dbReference type="EMBL" id="JADBEM010000001">
    <property type="protein sequence ID" value="MBE1606343.1"/>
    <property type="molecule type" value="Genomic_DNA"/>
</dbReference>
<dbReference type="GO" id="GO:0003677">
    <property type="term" value="F:DNA binding"/>
    <property type="evidence" value="ECO:0007669"/>
    <property type="project" value="UniProtKB-KW"/>
</dbReference>
<dbReference type="AlphaFoldDB" id="A0A927MX29"/>
<dbReference type="GO" id="GO:0045892">
    <property type="term" value="P:negative regulation of DNA-templated transcription"/>
    <property type="evidence" value="ECO:0007669"/>
    <property type="project" value="TreeGrafter"/>
</dbReference>
<dbReference type="InterPro" id="IPR050679">
    <property type="entry name" value="Bact_HTH_transcr_reg"/>
</dbReference>
<sequence>MRSDLEDPRPRYVQVADDLRDAIRRGDYEVGDRLPPTREISELYGISHMTVKQALAVLRYEGVITSRQGVGVFVRAVPAPQVEPTQAKLEELSSRVDELEARVHRLESHEVESTPGRQKRP</sequence>
<dbReference type="InterPro" id="IPR036390">
    <property type="entry name" value="WH_DNA-bd_sf"/>
</dbReference>
<feature type="coiled-coil region" evidence="4">
    <location>
        <begin position="82"/>
        <end position="109"/>
    </location>
</feature>
<evidence type="ECO:0000256" key="1">
    <source>
        <dbReference type="ARBA" id="ARBA00023015"/>
    </source>
</evidence>
<keyword evidence="2 6" id="KW-0238">DNA-binding</keyword>
<evidence type="ECO:0000256" key="3">
    <source>
        <dbReference type="ARBA" id="ARBA00023163"/>
    </source>
</evidence>
<dbReference type="PANTHER" id="PTHR44846:SF17">
    <property type="entry name" value="GNTR-FAMILY TRANSCRIPTIONAL REGULATOR"/>
    <property type="match status" value="1"/>
</dbReference>
<evidence type="ECO:0000259" key="5">
    <source>
        <dbReference type="PROSITE" id="PS50949"/>
    </source>
</evidence>
<keyword evidence="1" id="KW-0805">Transcription regulation</keyword>
<gene>
    <name evidence="6" type="ORF">HEB94_003191</name>
</gene>
<dbReference type="RefSeq" id="WP_192750487.1">
    <property type="nucleotide sequence ID" value="NZ_BAABJL010000245.1"/>
</dbReference>
<evidence type="ECO:0000313" key="7">
    <source>
        <dbReference type="Proteomes" id="UP000638648"/>
    </source>
</evidence>
<dbReference type="Proteomes" id="UP000638648">
    <property type="component" value="Unassembled WGS sequence"/>
</dbReference>
<protein>
    <submittedName>
        <fullName evidence="6">DNA-binding GntR family transcriptional regulator</fullName>
    </submittedName>
</protein>
<dbReference type="InterPro" id="IPR000524">
    <property type="entry name" value="Tscrpt_reg_HTH_GntR"/>
</dbReference>
<dbReference type="SUPFAM" id="SSF46785">
    <property type="entry name" value="Winged helix' DNA-binding domain"/>
    <property type="match status" value="1"/>
</dbReference>
<name>A0A927MX29_9ACTN</name>
<dbReference type="PROSITE" id="PS50949">
    <property type="entry name" value="HTH_GNTR"/>
    <property type="match status" value="1"/>
</dbReference>
<evidence type="ECO:0000256" key="2">
    <source>
        <dbReference type="ARBA" id="ARBA00023125"/>
    </source>
</evidence>
<keyword evidence="3" id="KW-0804">Transcription</keyword>
<dbReference type="CDD" id="cd07377">
    <property type="entry name" value="WHTH_GntR"/>
    <property type="match status" value="1"/>
</dbReference>
<keyword evidence="4" id="KW-0175">Coiled coil</keyword>
<dbReference type="Pfam" id="PF00392">
    <property type="entry name" value="GntR"/>
    <property type="match status" value="1"/>
</dbReference>
<proteinExistence type="predicted"/>
<dbReference type="GO" id="GO:0003700">
    <property type="term" value="F:DNA-binding transcription factor activity"/>
    <property type="evidence" value="ECO:0007669"/>
    <property type="project" value="InterPro"/>
</dbReference>
<dbReference type="InterPro" id="IPR036388">
    <property type="entry name" value="WH-like_DNA-bd_sf"/>
</dbReference>
<feature type="domain" description="HTH gntR-type" evidence="5">
    <location>
        <begin position="9"/>
        <end position="77"/>
    </location>
</feature>
<organism evidence="6 7">
    <name type="scientific">Actinopolymorpha pittospori</name>
    <dbReference type="NCBI Taxonomy" id="648752"/>
    <lineage>
        <taxon>Bacteria</taxon>
        <taxon>Bacillati</taxon>
        <taxon>Actinomycetota</taxon>
        <taxon>Actinomycetes</taxon>
        <taxon>Propionibacteriales</taxon>
        <taxon>Actinopolymorphaceae</taxon>
        <taxon>Actinopolymorpha</taxon>
    </lineage>
</organism>
<evidence type="ECO:0000313" key="6">
    <source>
        <dbReference type="EMBL" id="MBE1606343.1"/>
    </source>
</evidence>
<keyword evidence="7" id="KW-1185">Reference proteome</keyword>
<dbReference type="PANTHER" id="PTHR44846">
    <property type="entry name" value="MANNOSYL-D-GLYCERATE TRANSPORT/METABOLISM SYSTEM REPRESSOR MNGR-RELATED"/>
    <property type="match status" value="1"/>
</dbReference>